<name>A0AA88SN83_CHASR</name>
<dbReference type="EMBL" id="JAUPFM010000009">
    <property type="protein sequence ID" value="KAK2842438.1"/>
    <property type="molecule type" value="Genomic_DNA"/>
</dbReference>
<feature type="coiled-coil region" evidence="1">
    <location>
        <begin position="783"/>
        <end position="815"/>
    </location>
</feature>
<feature type="coiled-coil region" evidence="1">
    <location>
        <begin position="534"/>
        <end position="582"/>
    </location>
</feature>
<reference evidence="3" key="1">
    <citation type="submission" date="2023-07" db="EMBL/GenBank/DDBJ databases">
        <title>Chromosome-level Genome Assembly of Striped Snakehead (Channa striata).</title>
        <authorList>
            <person name="Liu H."/>
        </authorList>
    </citation>
    <scope>NUCLEOTIDE SEQUENCE</scope>
    <source>
        <strain evidence="3">Gz</strain>
        <tissue evidence="3">Muscle</tissue>
    </source>
</reference>
<dbReference type="Proteomes" id="UP001187415">
    <property type="component" value="Unassembled WGS sequence"/>
</dbReference>
<evidence type="ECO:0000256" key="2">
    <source>
        <dbReference type="SAM" id="MobiDB-lite"/>
    </source>
</evidence>
<keyword evidence="1" id="KW-0175">Coiled coil</keyword>
<evidence type="ECO:0000313" key="4">
    <source>
        <dbReference type="Proteomes" id="UP001187415"/>
    </source>
</evidence>
<feature type="coiled-coil region" evidence="1">
    <location>
        <begin position="359"/>
        <end position="478"/>
    </location>
</feature>
<sequence>MFRHSRCPFSLTDLDMWDTQSRFTPQASWCGMATLSGAGLLSRLNTRCGNDGGLRQNDPGLRRWQSLSHLGPEAATRPFPSSLVDELQATHGECSFRQSEMMQWLEDAHERLDSRLERLRSRDAQLSYHLTTAQLSDMKQKQFSEVMRTLKQEKEAPNAFDFEKNQQRRQIHEKIQTFEKDRLQMRTTLKGGSKDERPERSSGSCNRSLSGKQKVDTEQCELREAETTEKIQQVEQNQVLWQLQSSAETQKMLLNQIEELNQRLSNTRQNHSEMQEQLTEANNKISQTCLEKAILSTQVLKLEDNIKDLKAKLTEALSKKDKLKQEKADQVMGLQLDRTQPGSEAAELHDNVEPHDNKQDEETVRMKEESKALKEANEKLECELEMTKQSLKMLQCELQEETAERISRSNNITDLEADMSQLMREKEELLNKMNRDECEMKEKWRQLSESLEVLQFEKQKLQDQCRCLEVKLFEKEKTFLLQEEGHRKQDAVRVKTMEELKATVSHWTQKWQKVVLTLQSTQEELKDLKKHNFKNKLQVEAGHLESEIETLKEKSQKDKEQIDNLLQQNASMEKQLTDNKKESESLLRVELDACKQELELERSRSQMLLHRREDKGSKAAQSRDKGTVTDLSNFSVLWVPPAEVHSSQHKSPQVFMENSEDQWLKKALAEREHELQEKAEALKTLEKLRETEKSEAQTKISTLELKATEDNQDGEGQANVAIIDSLRAQLEESRRRVKQLQQEKMLPVQRLQTLKPPYPIKDENTSAKNRKDKTVYLETDQQRRMITEQLKNLFKEREEKEKRKLDETAAAVAQNEAYSPQDWIPTPTPTAVDRWNWQPSSGLTPVFEEDEEDIELQEKGELEEEARAQESIHNQREQMSAISAGHISVKAQHENRLQALRSKQQLQAQDETTTDAEVTNPCDLQQKHYFLYPDGIFLAEPVNICSPDEDEEEEEDKLCVS</sequence>
<organism evidence="3 4">
    <name type="scientific">Channa striata</name>
    <name type="common">Snakehead murrel</name>
    <name type="synonym">Ophicephalus striatus</name>
    <dbReference type="NCBI Taxonomy" id="64152"/>
    <lineage>
        <taxon>Eukaryota</taxon>
        <taxon>Metazoa</taxon>
        <taxon>Chordata</taxon>
        <taxon>Craniata</taxon>
        <taxon>Vertebrata</taxon>
        <taxon>Euteleostomi</taxon>
        <taxon>Actinopterygii</taxon>
        <taxon>Neopterygii</taxon>
        <taxon>Teleostei</taxon>
        <taxon>Neoteleostei</taxon>
        <taxon>Acanthomorphata</taxon>
        <taxon>Anabantaria</taxon>
        <taxon>Anabantiformes</taxon>
        <taxon>Channoidei</taxon>
        <taxon>Channidae</taxon>
        <taxon>Channa</taxon>
    </lineage>
</organism>
<protein>
    <submittedName>
        <fullName evidence="3">Uncharacterized protein</fullName>
    </submittedName>
</protein>
<accession>A0AA88SN83</accession>
<evidence type="ECO:0000313" key="3">
    <source>
        <dbReference type="EMBL" id="KAK2842438.1"/>
    </source>
</evidence>
<feature type="region of interest" description="Disordered" evidence="2">
    <location>
        <begin position="180"/>
        <end position="216"/>
    </location>
</feature>
<proteinExistence type="predicted"/>
<evidence type="ECO:0000256" key="1">
    <source>
        <dbReference type="SAM" id="Coils"/>
    </source>
</evidence>
<keyword evidence="4" id="KW-1185">Reference proteome</keyword>
<feature type="coiled-coil region" evidence="1">
    <location>
        <begin position="217"/>
        <end position="326"/>
    </location>
</feature>
<dbReference type="AlphaFoldDB" id="A0AA88SN83"/>
<feature type="coiled-coil region" evidence="1">
    <location>
        <begin position="664"/>
        <end position="695"/>
    </location>
</feature>
<gene>
    <name evidence="3" type="ORF">Q5P01_012638</name>
</gene>
<feature type="compositionally biased region" description="Polar residues" evidence="2">
    <location>
        <begin position="201"/>
        <end position="211"/>
    </location>
</feature>
<comment type="caution">
    <text evidence="3">The sequence shown here is derived from an EMBL/GenBank/DDBJ whole genome shotgun (WGS) entry which is preliminary data.</text>
</comment>